<protein>
    <submittedName>
        <fullName evidence="1">Uncharacterized protein</fullName>
    </submittedName>
</protein>
<proteinExistence type="predicted"/>
<dbReference type="AlphaFoldDB" id="A0AAF0UZA5"/>
<organism evidence="1 2">
    <name type="scientific">Solanum verrucosum</name>
    <dbReference type="NCBI Taxonomy" id="315347"/>
    <lineage>
        <taxon>Eukaryota</taxon>
        <taxon>Viridiplantae</taxon>
        <taxon>Streptophyta</taxon>
        <taxon>Embryophyta</taxon>
        <taxon>Tracheophyta</taxon>
        <taxon>Spermatophyta</taxon>
        <taxon>Magnoliopsida</taxon>
        <taxon>eudicotyledons</taxon>
        <taxon>Gunneridae</taxon>
        <taxon>Pentapetalae</taxon>
        <taxon>asterids</taxon>
        <taxon>lamiids</taxon>
        <taxon>Solanales</taxon>
        <taxon>Solanaceae</taxon>
        <taxon>Solanoideae</taxon>
        <taxon>Solaneae</taxon>
        <taxon>Solanum</taxon>
    </lineage>
</organism>
<dbReference type="PANTHER" id="PTHR35278">
    <property type="entry name" value="TRANSMEMBRANE PROTEIN-RELATED"/>
    <property type="match status" value="1"/>
</dbReference>
<gene>
    <name evidence="1" type="ORF">MTR67_047353</name>
</gene>
<sequence length="158" mass="17925">MGNVMGALLSGFGDIVGKLFGHPLDFLSGKACRYVKFFILIFRKLLLTPRHNRRRRRHQKDIEEALVDISSLNKYTFDEFERNITHVRGNYEFVIFSEEWGINVMGALLSGFGDIVGKLFGHPLDFLSGKACSWEFASAFVTYFVELLGPVSPLAFQP</sequence>
<reference evidence="1" key="1">
    <citation type="submission" date="2023-08" db="EMBL/GenBank/DDBJ databases">
        <title>A de novo genome assembly of Solanum verrucosum Schlechtendal, a Mexican diploid species geographically isolated from the other diploid A-genome species in potato relatives.</title>
        <authorList>
            <person name="Hosaka K."/>
        </authorList>
    </citation>
    <scope>NUCLEOTIDE SEQUENCE</scope>
    <source>
        <tissue evidence="1">Young leaves</tissue>
    </source>
</reference>
<keyword evidence="2" id="KW-1185">Reference proteome</keyword>
<dbReference type="EMBL" id="CP133622">
    <property type="protein sequence ID" value="WMV53968.1"/>
    <property type="molecule type" value="Genomic_DNA"/>
</dbReference>
<evidence type="ECO:0000313" key="1">
    <source>
        <dbReference type="EMBL" id="WMV53968.1"/>
    </source>
</evidence>
<evidence type="ECO:0000313" key="2">
    <source>
        <dbReference type="Proteomes" id="UP001234989"/>
    </source>
</evidence>
<dbReference type="PANTHER" id="PTHR35278:SF1">
    <property type="entry name" value="F8K7.16"/>
    <property type="match status" value="1"/>
</dbReference>
<dbReference type="Proteomes" id="UP001234989">
    <property type="component" value="Chromosome 11"/>
</dbReference>
<accession>A0AAF0UZA5</accession>
<name>A0AAF0UZA5_SOLVR</name>